<dbReference type="EMBL" id="CAJNJA010083808">
    <property type="protein sequence ID" value="CAE7935714.1"/>
    <property type="molecule type" value="Genomic_DNA"/>
</dbReference>
<comment type="caution">
    <text evidence="2">The sequence shown here is derived from an EMBL/GenBank/DDBJ whole genome shotgun (WGS) entry which is preliminary data.</text>
</comment>
<proteinExistence type="predicted"/>
<organism evidence="2 3">
    <name type="scientific">Symbiodinium necroappetens</name>
    <dbReference type="NCBI Taxonomy" id="1628268"/>
    <lineage>
        <taxon>Eukaryota</taxon>
        <taxon>Sar</taxon>
        <taxon>Alveolata</taxon>
        <taxon>Dinophyceae</taxon>
        <taxon>Suessiales</taxon>
        <taxon>Symbiodiniaceae</taxon>
        <taxon>Symbiodinium</taxon>
    </lineage>
</organism>
<dbReference type="Proteomes" id="UP000601435">
    <property type="component" value="Unassembled WGS sequence"/>
</dbReference>
<name>A0A813C2T9_9DINO</name>
<dbReference type="InterPro" id="IPR002048">
    <property type="entry name" value="EF_hand_dom"/>
</dbReference>
<feature type="domain" description="EF-hand" evidence="1">
    <location>
        <begin position="1"/>
        <end position="27"/>
    </location>
</feature>
<gene>
    <name evidence="2" type="primary">MGLL</name>
    <name evidence="2" type="ORF">SNEC2469_LOCUS32744</name>
</gene>
<accession>A0A813C2T9</accession>
<dbReference type="PROSITE" id="PS50222">
    <property type="entry name" value="EF_HAND_2"/>
    <property type="match status" value="1"/>
</dbReference>
<keyword evidence="3" id="KW-1185">Reference proteome</keyword>
<sequence length="245" mass="27943">MRALDVDGSMTLQRSELFKAVKMLNWKGNCRALWQALDHDASGITTIEELDPQSAQLLAYFREWALKTSPSKRPSEAFEVLDRFRHKAAVVPKGGRRQKEVDPCRELESHGFGRNAKQVASILDWQEKKHICARDFEFMDVWRAPAPGDCSLRESSTQPPASRLVARHGHILKAWRFAMDKDCSNSCNWHEFQEAACCLDFLRSGVTISSRLPSGWSRKMLQVRKKSSNGIVEMPSRKRAEGLNR</sequence>
<evidence type="ECO:0000259" key="1">
    <source>
        <dbReference type="PROSITE" id="PS50222"/>
    </source>
</evidence>
<evidence type="ECO:0000313" key="2">
    <source>
        <dbReference type="EMBL" id="CAE7935714.1"/>
    </source>
</evidence>
<reference evidence="2" key="1">
    <citation type="submission" date="2021-02" db="EMBL/GenBank/DDBJ databases">
        <authorList>
            <person name="Dougan E. K."/>
            <person name="Rhodes N."/>
            <person name="Thang M."/>
            <person name="Chan C."/>
        </authorList>
    </citation>
    <scope>NUCLEOTIDE SEQUENCE</scope>
</reference>
<protein>
    <submittedName>
        <fullName evidence="2">MGLL protein</fullName>
    </submittedName>
</protein>
<evidence type="ECO:0000313" key="3">
    <source>
        <dbReference type="Proteomes" id="UP000601435"/>
    </source>
</evidence>
<dbReference type="AlphaFoldDB" id="A0A813C2T9"/>
<dbReference type="OrthoDB" id="10433089at2759"/>
<dbReference type="InterPro" id="IPR011992">
    <property type="entry name" value="EF-hand-dom_pair"/>
</dbReference>
<dbReference type="GO" id="GO:0005509">
    <property type="term" value="F:calcium ion binding"/>
    <property type="evidence" value="ECO:0007669"/>
    <property type="project" value="InterPro"/>
</dbReference>
<dbReference type="SUPFAM" id="SSF47473">
    <property type="entry name" value="EF-hand"/>
    <property type="match status" value="1"/>
</dbReference>